<evidence type="ECO:0000313" key="1">
    <source>
        <dbReference type="EMBL" id="MBH0230728.1"/>
    </source>
</evidence>
<evidence type="ECO:0000313" key="2">
    <source>
        <dbReference type="Proteomes" id="UP000614490"/>
    </source>
</evidence>
<dbReference type="Gene3D" id="3.30.530.20">
    <property type="match status" value="1"/>
</dbReference>
<comment type="caution">
    <text evidence="1">The sequence shown here is derived from an EMBL/GenBank/DDBJ whole genome shotgun (WGS) entry which is preliminary data.</text>
</comment>
<dbReference type="AlphaFoldDB" id="A0A931MV73"/>
<dbReference type="InterPro" id="IPR023393">
    <property type="entry name" value="START-like_dom_sf"/>
</dbReference>
<dbReference type="SUPFAM" id="SSF55961">
    <property type="entry name" value="Bet v1-like"/>
    <property type="match status" value="1"/>
</dbReference>
<reference evidence="1 2" key="1">
    <citation type="journal article" date="2005" name="Int. J. Syst. Evol. Microbiol.">
        <title>Halobacillus yeomjeoni sp. nov., isolated from a marine solar saltern in Korea.</title>
        <authorList>
            <person name="Yoon J.H."/>
            <person name="Kang S.J."/>
            <person name="Lee C.H."/>
            <person name="Oh H.W."/>
            <person name="Oh T.K."/>
        </authorList>
    </citation>
    <scope>NUCLEOTIDE SEQUENCE [LARGE SCALE GENOMIC DNA]</scope>
    <source>
        <strain evidence="1 2">KCTC 3957</strain>
    </source>
</reference>
<sequence length="151" mass="17299">MPIIQHQLYIDAPKKVCFDLARDVEIHTQTVSKTNERAVRGVTSGLLEVGDEVTWEATHFGAKQKLTAKVISMDKYNQFVDVMVKGAFHSFTHTHLFKDEADGTIMIDIFEYKSPFKFLGVIVDKLFLERYMRKFIVSRAKMLKKIAEAGL</sequence>
<organism evidence="1 2">
    <name type="scientific">Halobacillus yeomjeoni</name>
    <dbReference type="NCBI Taxonomy" id="311194"/>
    <lineage>
        <taxon>Bacteria</taxon>
        <taxon>Bacillati</taxon>
        <taxon>Bacillota</taxon>
        <taxon>Bacilli</taxon>
        <taxon>Bacillales</taxon>
        <taxon>Bacillaceae</taxon>
        <taxon>Halobacillus</taxon>
    </lineage>
</organism>
<accession>A0A931MV73</accession>
<protein>
    <submittedName>
        <fullName evidence="1">SRPBCC family protein</fullName>
    </submittedName>
</protein>
<gene>
    <name evidence="1" type="ORF">H0267_10920</name>
</gene>
<proteinExistence type="predicted"/>
<name>A0A931MV73_9BACI</name>
<keyword evidence="2" id="KW-1185">Reference proteome</keyword>
<dbReference type="Proteomes" id="UP000614490">
    <property type="component" value="Unassembled WGS sequence"/>
</dbReference>
<dbReference type="RefSeq" id="WP_197317343.1">
    <property type="nucleotide sequence ID" value="NZ_JADZSC010000002.1"/>
</dbReference>
<dbReference type="EMBL" id="JADZSC010000002">
    <property type="protein sequence ID" value="MBH0230728.1"/>
    <property type="molecule type" value="Genomic_DNA"/>
</dbReference>
<dbReference type="CDD" id="cd07820">
    <property type="entry name" value="SRPBCC_3"/>
    <property type="match status" value="1"/>
</dbReference>